<proteinExistence type="predicted"/>
<sequence>MVRDTLIGSRIRERRVARGMRQAELARAAGISASYLNLIEHNRRRIGGKLLVDIAALLETEPALLAEGAGAALIGALREAAGAAPDVGAEIDRVDELAGRFPGWARLLARNRARVTTLERTVEALTDRMTHDPHLATALHEMLTTVTAIRSAAAILAEPVEIAPEWQARFHRNINEDSARLAETSRALVAYLESDGEAVSETGSPQEEVLAAWDATGHHVPALERGGDADAVLRAMGSELSAGARSVLRAELARYAADATLLPMDRLNEAVDRLGPDPVVVADALGADVAVVMRRLAAMPPDRLAEPVGLVTCDASGVLGYRKPLPDFPMPRVGAGCPLWPLYRALARPFVVISETVRPAAGDGTFFTAEALALPIDAPLRDRDPVFRAQMLIRPRPQGAGTAPPVEEVGSACRVCPRHPCRARREPSILAGPARDAPVF</sequence>
<dbReference type="Pfam" id="PF01381">
    <property type="entry name" value="HTH_3"/>
    <property type="match status" value="1"/>
</dbReference>
<dbReference type="SMART" id="SM00530">
    <property type="entry name" value="HTH_XRE"/>
    <property type="match status" value="1"/>
</dbReference>
<dbReference type="Gene3D" id="1.10.260.40">
    <property type="entry name" value="lambda repressor-like DNA-binding domains"/>
    <property type="match status" value="1"/>
</dbReference>
<dbReference type="PROSITE" id="PS50943">
    <property type="entry name" value="HTH_CROC1"/>
    <property type="match status" value="1"/>
</dbReference>
<feature type="domain" description="HTH cro/C1-type" evidence="1">
    <location>
        <begin position="11"/>
        <end position="65"/>
    </location>
</feature>
<dbReference type="Proteomes" id="UP000199286">
    <property type="component" value="Unassembled WGS sequence"/>
</dbReference>
<keyword evidence="3" id="KW-1185">Reference proteome</keyword>
<dbReference type="Pfam" id="PF09856">
    <property type="entry name" value="ScfRs"/>
    <property type="match status" value="1"/>
</dbReference>
<dbReference type="InterPro" id="IPR010982">
    <property type="entry name" value="Lambda_DNA-bd_dom_sf"/>
</dbReference>
<name>A0A1H3JP73_9RHOB</name>
<dbReference type="SUPFAM" id="SSF47413">
    <property type="entry name" value="lambda repressor-like DNA-binding domains"/>
    <property type="match status" value="1"/>
</dbReference>
<dbReference type="InterPro" id="IPR001387">
    <property type="entry name" value="Cro/C1-type_HTH"/>
</dbReference>
<gene>
    <name evidence="2" type="ORF">SAMN05444340_107145</name>
</gene>
<dbReference type="OrthoDB" id="7790108at2"/>
<evidence type="ECO:0000259" key="1">
    <source>
        <dbReference type="PROSITE" id="PS50943"/>
    </source>
</evidence>
<organism evidence="2 3">
    <name type="scientific">Citreimonas salinaria</name>
    <dbReference type="NCBI Taxonomy" id="321339"/>
    <lineage>
        <taxon>Bacteria</taxon>
        <taxon>Pseudomonadati</taxon>
        <taxon>Pseudomonadota</taxon>
        <taxon>Alphaproteobacteria</taxon>
        <taxon>Rhodobacterales</taxon>
        <taxon>Roseobacteraceae</taxon>
        <taxon>Citreimonas</taxon>
    </lineage>
</organism>
<reference evidence="2 3" key="1">
    <citation type="submission" date="2016-10" db="EMBL/GenBank/DDBJ databases">
        <authorList>
            <person name="de Groot N.N."/>
        </authorList>
    </citation>
    <scope>NUCLEOTIDE SEQUENCE [LARGE SCALE GENOMIC DNA]</scope>
    <source>
        <strain evidence="2 3">DSM 26880</strain>
    </source>
</reference>
<evidence type="ECO:0000313" key="3">
    <source>
        <dbReference type="Proteomes" id="UP000199286"/>
    </source>
</evidence>
<dbReference type="EMBL" id="FNPF01000007">
    <property type="protein sequence ID" value="SDY41399.1"/>
    <property type="molecule type" value="Genomic_DNA"/>
</dbReference>
<protein>
    <recommendedName>
        <fullName evidence="1">HTH cro/C1-type domain-containing protein</fullName>
    </recommendedName>
</protein>
<dbReference type="InterPro" id="IPR018653">
    <property type="entry name" value="ScfR_C"/>
</dbReference>
<evidence type="ECO:0000313" key="2">
    <source>
        <dbReference type="EMBL" id="SDY41399.1"/>
    </source>
</evidence>
<accession>A0A1H3JP73</accession>
<dbReference type="GO" id="GO:0003677">
    <property type="term" value="F:DNA binding"/>
    <property type="evidence" value="ECO:0007669"/>
    <property type="project" value="InterPro"/>
</dbReference>
<dbReference type="CDD" id="cd00093">
    <property type="entry name" value="HTH_XRE"/>
    <property type="match status" value="1"/>
</dbReference>
<dbReference type="STRING" id="321339.SAMN05444340_107145"/>
<dbReference type="RefSeq" id="WP_089883202.1">
    <property type="nucleotide sequence ID" value="NZ_FNPF01000007.1"/>
</dbReference>
<dbReference type="AlphaFoldDB" id="A0A1H3JP73"/>